<dbReference type="PANTHER" id="PTHR35828:SF15">
    <property type="entry name" value="F-BOX DOMAIN-CONTAINING PROTEIN"/>
    <property type="match status" value="1"/>
</dbReference>
<evidence type="ECO:0000313" key="3">
    <source>
        <dbReference type="Proteomes" id="UP000008810"/>
    </source>
</evidence>
<dbReference type="Proteomes" id="UP000008810">
    <property type="component" value="Chromosome 1"/>
</dbReference>
<dbReference type="OrthoDB" id="657959at2759"/>
<dbReference type="GeneID" id="100839556"/>
<dbReference type="Gramene" id="KQK12458">
    <property type="protein sequence ID" value="KQK12458"/>
    <property type="gene ID" value="BRADI_1g03867v3"/>
</dbReference>
<dbReference type="RefSeq" id="XP_024312547.1">
    <property type="nucleotide sequence ID" value="XM_024456779.1"/>
</dbReference>
<reference evidence="2" key="3">
    <citation type="submission" date="2018-08" db="UniProtKB">
        <authorList>
            <consortium name="EnsemblPlants"/>
        </authorList>
    </citation>
    <scope>IDENTIFICATION</scope>
    <source>
        <strain evidence="2">cv. Bd21</strain>
    </source>
</reference>
<reference evidence="1" key="2">
    <citation type="submission" date="2017-06" db="EMBL/GenBank/DDBJ databases">
        <title>WGS assembly of Brachypodium distachyon.</title>
        <authorList>
            <consortium name="The International Brachypodium Initiative"/>
            <person name="Lucas S."/>
            <person name="Harmon-Smith M."/>
            <person name="Lail K."/>
            <person name="Tice H."/>
            <person name="Grimwood J."/>
            <person name="Bruce D."/>
            <person name="Barry K."/>
            <person name="Shu S."/>
            <person name="Lindquist E."/>
            <person name="Wang M."/>
            <person name="Pitluck S."/>
            <person name="Vogel J.P."/>
            <person name="Garvin D.F."/>
            <person name="Mockler T.C."/>
            <person name="Schmutz J."/>
            <person name="Rokhsar D."/>
            <person name="Bevan M.W."/>
        </authorList>
    </citation>
    <scope>NUCLEOTIDE SEQUENCE</scope>
    <source>
        <strain evidence="1">Bd21</strain>
    </source>
</reference>
<evidence type="ECO:0000313" key="2">
    <source>
        <dbReference type="EnsemblPlants" id="KQK12458"/>
    </source>
</evidence>
<evidence type="ECO:0000313" key="1">
    <source>
        <dbReference type="EMBL" id="KQK12458.1"/>
    </source>
</evidence>
<reference evidence="1 2" key="1">
    <citation type="journal article" date="2010" name="Nature">
        <title>Genome sequencing and analysis of the model grass Brachypodium distachyon.</title>
        <authorList>
            <consortium name="International Brachypodium Initiative"/>
        </authorList>
    </citation>
    <scope>NUCLEOTIDE SEQUENCE [LARGE SCALE GENOMIC DNA]</scope>
    <source>
        <strain evidence="1">Bd21</strain>
        <strain evidence="2">cv. Bd21</strain>
    </source>
</reference>
<dbReference type="PANTHER" id="PTHR35828">
    <property type="entry name" value="OS08G0203800 PROTEIN-RELATED"/>
    <property type="match status" value="1"/>
</dbReference>
<proteinExistence type="predicted"/>
<keyword evidence="3" id="KW-1185">Reference proteome</keyword>
<dbReference type="EnsemblPlants" id="KQK12458">
    <property type="protein sequence ID" value="KQK12458"/>
    <property type="gene ID" value="BRADI_1g03867v3"/>
</dbReference>
<evidence type="ECO:0008006" key="4">
    <source>
        <dbReference type="Google" id="ProtNLM"/>
    </source>
</evidence>
<name>A0A0Q3RGS6_BRADI</name>
<dbReference type="ExpressionAtlas" id="A0A0Q3RGS6">
    <property type="expression patterns" value="baseline"/>
</dbReference>
<dbReference type="EMBL" id="CM000880">
    <property type="protein sequence ID" value="KQK12458.1"/>
    <property type="molecule type" value="Genomic_DNA"/>
</dbReference>
<sequence length="326" mass="36590">MEDDYSVPHLPMDIMCQIPLLISDPATLVRLASSCKFFRDLIKKSTFLDHLRRRHRDHGFTPSLLLGFFYQDNKRSHSHLWQHHTDKNRCLAPSFVRTSELSQFVGSKAARNAVKPLSLETFIPGVGASLNFYKPIASQTASWLSAAASMAPMVRRWMCYAFATLSLEKPSNLPPNHYALFVTNNVDLYGRRSQSFFLIAIWIKNAKIFTSQCYSSKTGIWTASLQNPELMPGLYLVSSSAAASSSVVRWLCGSWKQWTLTRCHAAYWHDGTVIPGAPTRSNAKQGAIACKFSRWGAPVALCARLSDVAVEAQQCAWQRHQQLGAF</sequence>
<accession>A0A0Q3RGS6</accession>
<gene>
    <name evidence="2" type="primary">LOC100839556</name>
    <name evidence="1" type="ORF">BRADI_1g03867v3</name>
</gene>
<dbReference type="AlphaFoldDB" id="A0A0Q3RGS6"/>
<protein>
    <recommendedName>
        <fullName evidence="4">F-box domain-containing protein</fullName>
    </recommendedName>
</protein>
<organism evidence="1">
    <name type="scientific">Brachypodium distachyon</name>
    <name type="common">Purple false brome</name>
    <name type="synonym">Trachynia distachya</name>
    <dbReference type="NCBI Taxonomy" id="15368"/>
    <lineage>
        <taxon>Eukaryota</taxon>
        <taxon>Viridiplantae</taxon>
        <taxon>Streptophyta</taxon>
        <taxon>Embryophyta</taxon>
        <taxon>Tracheophyta</taxon>
        <taxon>Spermatophyta</taxon>
        <taxon>Magnoliopsida</taxon>
        <taxon>Liliopsida</taxon>
        <taxon>Poales</taxon>
        <taxon>Poaceae</taxon>
        <taxon>BOP clade</taxon>
        <taxon>Pooideae</taxon>
        <taxon>Stipodae</taxon>
        <taxon>Brachypodieae</taxon>
        <taxon>Brachypodium</taxon>
    </lineage>
</organism>